<dbReference type="Proteomes" id="UP000518752">
    <property type="component" value="Unassembled WGS sequence"/>
</dbReference>
<comment type="caution">
    <text evidence="1">The sequence shown here is derived from an EMBL/GenBank/DDBJ whole genome shotgun (WGS) entry which is preliminary data.</text>
</comment>
<reference evidence="1 2" key="1">
    <citation type="journal article" date="2020" name="ISME J.">
        <title>Uncovering the hidden diversity of litter-decomposition mechanisms in mushroom-forming fungi.</title>
        <authorList>
            <person name="Floudas D."/>
            <person name="Bentzer J."/>
            <person name="Ahren D."/>
            <person name="Johansson T."/>
            <person name="Persson P."/>
            <person name="Tunlid A."/>
        </authorList>
    </citation>
    <scope>NUCLEOTIDE SEQUENCE [LARGE SCALE GENOMIC DNA]</scope>
    <source>
        <strain evidence="1 2">CBS 406.79</strain>
    </source>
</reference>
<gene>
    <name evidence="1" type="ORF">D9757_011652</name>
</gene>
<evidence type="ECO:0000313" key="1">
    <source>
        <dbReference type="EMBL" id="KAF5372717.1"/>
    </source>
</evidence>
<name>A0A8H5GX91_9AGAR</name>
<accession>A0A8H5GX91</accession>
<protein>
    <submittedName>
        <fullName evidence="1">Uncharacterized protein</fullName>
    </submittedName>
</protein>
<organism evidence="1 2">
    <name type="scientific">Collybiopsis confluens</name>
    <dbReference type="NCBI Taxonomy" id="2823264"/>
    <lineage>
        <taxon>Eukaryota</taxon>
        <taxon>Fungi</taxon>
        <taxon>Dikarya</taxon>
        <taxon>Basidiomycota</taxon>
        <taxon>Agaricomycotina</taxon>
        <taxon>Agaricomycetes</taxon>
        <taxon>Agaricomycetidae</taxon>
        <taxon>Agaricales</taxon>
        <taxon>Marasmiineae</taxon>
        <taxon>Omphalotaceae</taxon>
        <taxon>Collybiopsis</taxon>
    </lineage>
</organism>
<sequence length="55" mass="6384">MEIPTDFSWQEQYEDVIKFKAPLGSDSLLISDPKALQHILQTSGYRWEKSSNAKR</sequence>
<dbReference type="AlphaFoldDB" id="A0A8H5GX91"/>
<proteinExistence type="predicted"/>
<keyword evidence="2" id="KW-1185">Reference proteome</keyword>
<dbReference type="EMBL" id="JAACJN010000109">
    <property type="protein sequence ID" value="KAF5372717.1"/>
    <property type="molecule type" value="Genomic_DNA"/>
</dbReference>
<evidence type="ECO:0000313" key="2">
    <source>
        <dbReference type="Proteomes" id="UP000518752"/>
    </source>
</evidence>
<dbReference type="OrthoDB" id="5076166at2759"/>